<accession>A0AA35JN67</accession>
<evidence type="ECO:0000256" key="1">
    <source>
        <dbReference type="SAM" id="MobiDB-lite"/>
    </source>
</evidence>
<evidence type="ECO:0000313" key="3">
    <source>
        <dbReference type="Proteomes" id="UP001178461"/>
    </source>
</evidence>
<dbReference type="AlphaFoldDB" id="A0AA35JN67"/>
<evidence type="ECO:0000313" key="2">
    <source>
        <dbReference type="EMBL" id="CAI5762057.1"/>
    </source>
</evidence>
<organism evidence="2 3">
    <name type="scientific">Podarcis lilfordi</name>
    <name type="common">Lilford's wall lizard</name>
    <dbReference type="NCBI Taxonomy" id="74358"/>
    <lineage>
        <taxon>Eukaryota</taxon>
        <taxon>Metazoa</taxon>
        <taxon>Chordata</taxon>
        <taxon>Craniata</taxon>
        <taxon>Vertebrata</taxon>
        <taxon>Euteleostomi</taxon>
        <taxon>Lepidosauria</taxon>
        <taxon>Squamata</taxon>
        <taxon>Bifurcata</taxon>
        <taxon>Unidentata</taxon>
        <taxon>Episquamata</taxon>
        <taxon>Laterata</taxon>
        <taxon>Lacertibaenia</taxon>
        <taxon>Lacertidae</taxon>
        <taxon>Podarcis</taxon>
    </lineage>
</organism>
<proteinExistence type="predicted"/>
<keyword evidence="3" id="KW-1185">Reference proteome</keyword>
<protein>
    <submittedName>
        <fullName evidence="2">Uncharacterized protein</fullName>
    </submittedName>
</protein>
<feature type="non-terminal residue" evidence="2">
    <location>
        <position position="1"/>
    </location>
</feature>
<feature type="non-terminal residue" evidence="2">
    <location>
        <position position="88"/>
    </location>
</feature>
<dbReference type="EMBL" id="OX395126">
    <property type="protein sequence ID" value="CAI5762057.1"/>
    <property type="molecule type" value="Genomic_DNA"/>
</dbReference>
<name>A0AA35JN67_9SAUR</name>
<sequence>EGCYCSVFLGRRITLAFLDRDAHSNKTAQREGEETADEYVKQNAGCIYLVWLNSDSTSKGPSTDEQKGHKSTQNVKRNWECEDSRDIL</sequence>
<feature type="region of interest" description="Disordered" evidence="1">
    <location>
        <begin position="57"/>
        <end position="76"/>
    </location>
</feature>
<reference evidence="2" key="1">
    <citation type="submission" date="2022-12" db="EMBL/GenBank/DDBJ databases">
        <authorList>
            <person name="Alioto T."/>
            <person name="Alioto T."/>
            <person name="Gomez Garrido J."/>
        </authorList>
    </citation>
    <scope>NUCLEOTIDE SEQUENCE</scope>
</reference>
<dbReference type="Proteomes" id="UP001178461">
    <property type="component" value="Chromosome 1"/>
</dbReference>
<gene>
    <name evidence="2" type="ORF">PODLI_1B016487</name>
</gene>